<organism evidence="1 2">
    <name type="scientific">Loigolactobacillus bifermentans DSM 20003</name>
    <dbReference type="NCBI Taxonomy" id="1423726"/>
    <lineage>
        <taxon>Bacteria</taxon>
        <taxon>Bacillati</taxon>
        <taxon>Bacillota</taxon>
        <taxon>Bacilli</taxon>
        <taxon>Lactobacillales</taxon>
        <taxon>Lactobacillaceae</taxon>
        <taxon>Loigolactobacillus</taxon>
    </lineage>
</organism>
<dbReference type="STRING" id="1423726.FC07_GL002921"/>
<evidence type="ECO:0000313" key="2">
    <source>
        <dbReference type="Proteomes" id="UP000051461"/>
    </source>
</evidence>
<dbReference type="EMBL" id="AZDA01000056">
    <property type="protein sequence ID" value="KRK36941.1"/>
    <property type="molecule type" value="Genomic_DNA"/>
</dbReference>
<keyword evidence="2" id="KW-1185">Reference proteome</keyword>
<gene>
    <name evidence="1" type="ORF">FC07_GL002921</name>
</gene>
<comment type="caution">
    <text evidence="1">The sequence shown here is derived from an EMBL/GenBank/DDBJ whole genome shotgun (WGS) entry which is preliminary data.</text>
</comment>
<dbReference type="AlphaFoldDB" id="A0A0R1GSF3"/>
<dbReference type="PATRIC" id="fig|1423726.3.peg.3034"/>
<protein>
    <submittedName>
        <fullName evidence="1">Uncharacterized protein</fullName>
    </submittedName>
</protein>
<reference evidence="1 2" key="1">
    <citation type="journal article" date="2015" name="Genome Announc.">
        <title>Expanding the biotechnology potential of lactobacilli through comparative genomics of 213 strains and associated genera.</title>
        <authorList>
            <person name="Sun Z."/>
            <person name="Harris H.M."/>
            <person name="McCann A."/>
            <person name="Guo C."/>
            <person name="Argimon S."/>
            <person name="Zhang W."/>
            <person name="Yang X."/>
            <person name="Jeffery I.B."/>
            <person name="Cooney J.C."/>
            <person name="Kagawa T.F."/>
            <person name="Liu W."/>
            <person name="Song Y."/>
            <person name="Salvetti E."/>
            <person name="Wrobel A."/>
            <person name="Rasinkangas P."/>
            <person name="Parkhill J."/>
            <person name="Rea M.C."/>
            <person name="O'Sullivan O."/>
            <person name="Ritari J."/>
            <person name="Douillard F.P."/>
            <person name="Paul Ross R."/>
            <person name="Yang R."/>
            <person name="Briner A.E."/>
            <person name="Felis G.E."/>
            <person name="de Vos W.M."/>
            <person name="Barrangou R."/>
            <person name="Klaenhammer T.R."/>
            <person name="Caufield P.W."/>
            <person name="Cui Y."/>
            <person name="Zhang H."/>
            <person name="O'Toole P.W."/>
        </authorList>
    </citation>
    <scope>NUCLEOTIDE SEQUENCE [LARGE SCALE GENOMIC DNA]</scope>
    <source>
        <strain evidence="1 2">DSM 20003</strain>
    </source>
</reference>
<name>A0A0R1GSF3_9LACO</name>
<sequence>MNKGDASMRQVAGTILMIDAVKEPHFLVAQKGADQYRLLLTADTADHTPLANILQTIKTKLSLDVSDLRLSELTNVSVEARNMSLFIFEWANRLAPTKQQAYIEQLATQGYFFKAPRELRGLLDRIEVTGVPNLNPSK</sequence>
<proteinExistence type="predicted"/>
<evidence type="ECO:0000313" key="1">
    <source>
        <dbReference type="EMBL" id="KRK36941.1"/>
    </source>
</evidence>
<dbReference type="Proteomes" id="UP000051461">
    <property type="component" value="Unassembled WGS sequence"/>
</dbReference>
<accession>A0A0R1GSF3</accession>